<feature type="region of interest" description="Disordered" evidence="1">
    <location>
        <begin position="104"/>
        <end position="132"/>
    </location>
</feature>
<protein>
    <submittedName>
        <fullName evidence="2">Uncharacterized protein</fullName>
    </submittedName>
</protein>
<dbReference type="Proteomes" id="UP000314294">
    <property type="component" value="Unassembled WGS sequence"/>
</dbReference>
<keyword evidence="3" id="KW-1185">Reference proteome</keyword>
<sequence length="132" mass="15026">MRIVFEPSRVSPVLWFRGGQCEAGRLLIGDIYTRLSDGCSSAETTKQHNSHAFDSAWLQKNSFCSYGLNQGNKTLRNTRTSEYWNDRLRSDRCRKLDRQSGWRQLPLETHNNKASLSPTCGVDTNVPSSSRN</sequence>
<proteinExistence type="predicted"/>
<evidence type="ECO:0000256" key="1">
    <source>
        <dbReference type="SAM" id="MobiDB-lite"/>
    </source>
</evidence>
<comment type="caution">
    <text evidence="2">The sequence shown here is derived from an EMBL/GenBank/DDBJ whole genome shotgun (WGS) entry which is preliminary data.</text>
</comment>
<evidence type="ECO:0000313" key="3">
    <source>
        <dbReference type="Proteomes" id="UP000314294"/>
    </source>
</evidence>
<accession>A0A4Z2HIU2</accession>
<dbReference type="AlphaFoldDB" id="A0A4Z2HIU2"/>
<reference evidence="2 3" key="1">
    <citation type="submission" date="2019-03" db="EMBL/GenBank/DDBJ databases">
        <title>First draft genome of Liparis tanakae, snailfish: a comprehensive survey of snailfish specific genes.</title>
        <authorList>
            <person name="Kim W."/>
            <person name="Song I."/>
            <person name="Jeong J.-H."/>
            <person name="Kim D."/>
            <person name="Kim S."/>
            <person name="Ryu S."/>
            <person name="Song J.Y."/>
            <person name="Lee S.K."/>
        </authorList>
    </citation>
    <scope>NUCLEOTIDE SEQUENCE [LARGE SCALE GENOMIC DNA]</scope>
    <source>
        <tissue evidence="2">Muscle</tissue>
    </source>
</reference>
<name>A0A4Z2HIU2_9TELE</name>
<evidence type="ECO:0000313" key="2">
    <source>
        <dbReference type="EMBL" id="TNN65728.1"/>
    </source>
</evidence>
<organism evidence="2 3">
    <name type="scientific">Liparis tanakae</name>
    <name type="common">Tanaka's snailfish</name>
    <dbReference type="NCBI Taxonomy" id="230148"/>
    <lineage>
        <taxon>Eukaryota</taxon>
        <taxon>Metazoa</taxon>
        <taxon>Chordata</taxon>
        <taxon>Craniata</taxon>
        <taxon>Vertebrata</taxon>
        <taxon>Euteleostomi</taxon>
        <taxon>Actinopterygii</taxon>
        <taxon>Neopterygii</taxon>
        <taxon>Teleostei</taxon>
        <taxon>Neoteleostei</taxon>
        <taxon>Acanthomorphata</taxon>
        <taxon>Eupercaria</taxon>
        <taxon>Perciformes</taxon>
        <taxon>Cottioidei</taxon>
        <taxon>Cottales</taxon>
        <taxon>Liparidae</taxon>
        <taxon>Liparis</taxon>
    </lineage>
</organism>
<dbReference type="EMBL" id="SRLO01000230">
    <property type="protein sequence ID" value="TNN65728.1"/>
    <property type="molecule type" value="Genomic_DNA"/>
</dbReference>
<gene>
    <name evidence="2" type="ORF">EYF80_024021</name>
</gene>